<dbReference type="RefSeq" id="WP_137686018.1">
    <property type="nucleotide sequence ID" value="NZ_BIFX01000001.1"/>
</dbReference>
<dbReference type="SUPFAM" id="SSF69322">
    <property type="entry name" value="Tricorn protease domain 2"/>
    <property type="match status" value="1"/>
</dbReference>
<evidence type="ECO:0008006" key="4">
    <source>
        <dbReference type="Google" id="ProtNLM"/>
    </source>
</evidence>
<name>A0A326U7Z1_THEHA</name>
<evidence type="ECO:0000313" key="2">
    <source>
        <dbReference type="EMBL" id="PZW27397.1"/>
    </source>
</evidence>
<gene>
    <name evidence="2" type="ORF">EI42_03483</name>
</gene>
<dbReference type="Gene3D" id="2.130.10.10">
    <property type="entry name" value="YVTN repeat-like/Quinoprotein amine dehydrogenase"/>
    <property type="match status" value="2"/>
</dbReference>
<keyword evidence="1" id="KW-1133">Transmembrane helix</keyword>
<dbReference type="AlphaFoldDB" id="A0A326U7Z1"/>
<sequence length="405" mass="45374">MQSNIICSRCGTINRFRSQHCVHCQAPLHADQAGEPRQNNKPSITPIHPNRRKLLWGLLGGGAALLFGGLGVSKLAESITLAARIKDFPSADQWAPFGWSADLTSVAIIHPAEKESAGARVSIWDYGQQRITRVLATGPLTQEIVWSPGNRYVLCQQAQEAEERYEIAVWDVQAQRKVYARSGDRSLYFQQAIWSPNALRVAFVSFASFEIWDVALMKPLLKQPVCTKEKPALTLRTLAWSQDGRYLALLVRRTQSAPEEGQDHWGVRVWDVARHEVVGEAFFDGKFTTAAAVAWSPTGQQIAAYTDNQLHILDTASSRAFSISKEIGSDCSFAWAPDGMHLAIAYKSNANIWKIDVWDTQQQRQLDSIYRGQMPLGIRKLAWTGDSSVILAINEKNQLEQWKWT</sequence>
<reference evidence="2 3" key="1">
    <citation type="submission" date="2018-06" db="EMBL/GenBank/DDBJ databases">
        <title>Genomic Encyclopedia of Archaeal and Bacterial Type Strains, Phase II (KMG-II): from individual species to whole genera.</title>
        <authorList>
            <person name="Goeker M."/>
        </authorList>
    </citation>
    <scope>NUCLEOTIDE SEQUENCE [LARGE SCALE GENOMIC DNA]</scope>
    <source>
        <strain evidence="2 3">ATCC BAA-1881</strain>
    </source>
</reference>
<dbReference type="EMBL" id="QKUF01000012">
    <property type="protein sequence ID" value="PZW27397.1"/>
    <property type="molecule type" value="Genomic_DNA"/>
</dbReference>
<dbReference type="InterPro" id="IPR015943">
    <property type="entry name" value="WD40/YVTN_repeat-like_dom_sf"/>
</dbReference>
<accession>A0A326U7Z1</accession>
<protein>
    <recommendedName>
        <fullName evidence="4">WD40 repeat protein</fullName>
    </recommendedName>
</protein>
<comment type="caution">
    <text evidence="2">The sequence shown here is derived from an EMBL/GenBank/DDBJ whole genome shotgun (WGS) entry which is preliminary data.</text>
</comment>
<evidence type="ECO:0000256" key="1">
    <source>
        <dbReference type="SAM" id="Phobius"/>
    </source>
</evidence>
<keyword evidence="3" id="KW-1185">Reference proteome</keyword>
<dbReference type="OrthoDB" id="9802240at2"/>
<evidence type="ECO:0000313" key="3">
    <source>
        <dbReference type="Proteomes" id="UP000248806"/>
    </source>
</evidence>
<feature type="transmembrane region" description="Helical" evidence="1">
    <location>
        <begin position="54"/>
        <end position="72"/>
    </location>
</feature>
<proteinExistence type="predicted"/>
<dbReference type="Proteomes" id="UP000248806">
    <property type="component" value="Unassembled WGS sequence"/>
</dbReference>
<keyword evidence="1" id="KW-0472">Membrane</keyword>
<organism evidence="2 3">
    <name type="scientific">Thermosporothrix hazakensis</name>
    <dbReference type="NCBI Taxonomy" id="644383"/>
    <lineage>
        <taxon>Bacteria</taxon>
        <taxon>Bacillati</taxon>
        <taxon>Chloroflexota</taxon>
        <taxon>Ktedonobacteria</taxon>
        <taxon>Ktedonobacterales</taxon>
        <taxon>Thermosporotrichaceae</taxon>
        <taxon>Thermosporothrix</taxon>
    </lineage>
</organism>
<keyword evidence="1" id="KW-0812">Transmembrane</keyword>